<keyword evidence="2" id="KW-1185">Reference proteome</keyword>
<gene>
    <name evidence="1" type="ORF">MEDL_39086</name>
</gene>
<proteinExistence type="predicted"/>
<name>A0A8S3T9Z0_MYTED</name>
<dbReference type="Proteomes" id="UP000683360">
    <property type="component" value="Unassembled WGS sequence"/>
</dbReference>
<organism evidence="1 2">
    <name type="scientific">Mytilus edulis</name>
    <name type="common">Blue mussel</name>
    <dbReference type="NCBI Taxonomy" id="6550"/>
    <lineage>
        <taxon>Eukaryota</taxon>
        <taxon>Metazoa</taxon>
        <taxon>Spiralia</taxon>
        <taxon>Lophotrochozoa</taxon>
        <taxon>Mollusca</taxon>
        <taxon>Bivalvia</taxon>
        <taxon>Autobranchia</taxon>
        <taxon>Pteriomorphia</taxon>
        <taxon>Mytilida</taxon>
        <taxon>Mytiloidea</taxon>
        <taxon>Mytilidae</taxon>
        <taxon>Mytilinae</taxon>
        <taxon>Mytilus</taxon>
    </lineage>
</organism>
<dbReference type="EMBL" id="CAJPWZ010001865">
    <property type="protein sequence ID" value="CAG2225943.1"/>
    <property type="molecule type" value="Genomic_DNA"/>
</dbReference>
<dbReference type="AlphaFoldDB" id="A0A8S3T9Z0"/>
<accession>A0A8S3T9Z0</accession>
<evidence type="ECO:0000313" key="2">
    <source>
        <dbReference type="Proteomes" id="UP000683360"/>
    </source>
</evidence>
<reference evidence="1" key="1">
    <citation type="submission" date="2021-03" db="EMBL/GenBank/DDBJ databases">
        <authorList>
            <person name="Bekaert M."/>
        </authorList>
    </citation>
    <scope>NUCLEOTIDE SEQUENCE</scope>
</reference>
<evidence type="ECO:0000313" key="1">
    <source>
        <dbReference type="EMBL" id="CAG2225943.1"/>
    </source>
</evidence>
<sequence>MNDCATSEEYEELRRLFNLTKQEVLLNFVDLRLLNTSNRSLEELLSILSESNAFDEEEKYWFITIYQTIISEQHDWNDLENILHLAEPDRYKNIVKLQIDVLKMVVGKLKELYEQKATSCLERFGKRNAVIKINKRKIEDTAAFGDQLPAGIVPYLQT</sequence>
<comment type="caution">
    <text evidence="1">The sequence shown here is derived from an EMBL/GenBank/DDBJ whole genome shotgun (WGS) entry which is preliminary data.</text>
</comment>
<protein>
    <submittedName>
        <fullName evidence="1">Uncharacterized protein</fullName>
    </submittedName>
</protein>